<comment type="caution">
    <text evidence="3">The sequence shown here is derived from an EMBL/GenBank/DDBJ whole genome shotgun (WGS) entry which is preliminary data.</text>
</comment>
<sequence>MNRDCKGYLVDCKNPAVKGRLFCFTCAGRKSRNKKTQALESFERECEMLRSRITELEPELAHWKSVAMSLRISEIESRNQKPQQDPMLELSGAAEALLAFADQMSASATASCPSTPPQSEFDQPAAHGGAATVAYAAPSVTSEKSVGDKTSRLATAHAGATTSKRWQAEAISPLAATSHPPGSAESAALAAWHVPIQLLMPAVDLIHNAAPAAEADVHAAATANPAPATRTSITKRARQDIGMSPLHTTAKRRCCTIHSGNTE</sequence>
<dbReference type="Proteomes" id="UP001527925">
    <property type="component" value="Unassembled WGS sequence"/>
</dbReference>
<keyword evidence="4" id="KW-1185">Reference proteome</keyword>
<dbReference type="EMBL" id="JADGIZ020000097">
    <property type="protein sequence ID" value="KAL2911597.1"/>
    <property type="molecule type" value="Genomic_DNA"/>
</dbReference>
<gene>
    <name evidence="3" type="ORF">HK105_208936</name>
</gene>
<evidence type="ECO:0000313" key="3">
    <source>
        <dbReference type="EMBL" id="KAL2911597.1"/>
    </source>
</evidence>
<reference evidence="3 4" key="1">
    <citation type="submission" date="2023-09" db="EMBL/GenBank/DDBJ databases">
        <title>Pangenome analysis of Batrachochytrium dendrobatidis and related Chytrids.</title>
        <authorList>
            <person name="Yacoub M.N."/>
            <person name="Stajich J.E."/>
            <person name="James T.Y."/>
        </authorList>
    </citation>
    <scope>NUCLEOTIDE SEQUENCE [LARGE SCALE GENOMIC DNA]</scope>
    <source>
        <strain evidence="3 4">JEL0888</strain>
    </source>
</reference>
<evidence type="ECO:0000256" key="1">
    <source>
        <dbReference type="SAM" id="Coils"/>
    </source>
</evidence>
<proteinExistence type="predicted"/>
<dbReference type="Gene3D" id="3.30.160.60">
    <property type="entry name" value="Classic Zinc Finger"/>
    <property type="match status" value="1"/>
</dbReference>
<feature type="region of interest" description="Disordered" evidence="2">
    <location>
        <begin position="141"/>
        <end position="164"/>
    </location>
</feature>
<name>A0ABR4MWE9_9FUNG</name>
<organism evidence="3 4">
    <name type="scientific">Polyrhizophydium stewartii</name>
    <dbReference type="NCBI Taxonomy" id="2732419"/>
    <lineage>
        <taxon>Eukaryota</taxon>
        <taxon>Fungi</taxon>
        <taxon>Fungi incertae sedis</taxon>
        <taxon>Chytridiomycota</taxon>
        <taxon>Chytridiomycota incertae sedis</taxon>
        <taxon>Chytridiomycetes</taxon>
        <taxon>Rhizophydiales</taxon>
        <taxon>Rhizophydiales incertae sedis</taxon>
        <taxon>Polyrhizophydium</taxon>
    </lineage>
</organism>
<feature type="coiled-coil region" evidence="1">
    <location>
        <begin position="32"/>
        <end position="59"/>
    </location>
</feature>
<keyword evidence="1" id="KW-0175">Coiled coil</keyword>
<protein>
    <submittedName>
        <fullName evidence="3">Uncharacterized protein</fullName>
    </submittedName>
</protein>
<evidence type="ECO:0000313" key="4">
    <source>
        <dbReference type="Proteomes" id="UP001527925"/>
    </source>
</evidence>
<accession>A0ABR4MWE9</accession>
<evidence type="ECO:0000256" key="2">
    <source>
        <dbReference type="SAM" id="MobiDB-lite"/>
    </source>
</evidence>
<feature type="region of interest" description="Disordered" evidence="2">
    <location>
        <begin position="108"/>
        <end position="127"/>
    </location>
</feature>